<dbReference type="SMART" id="SM00871">
    <property type="entry name" value="AraC_E_bind"/>
    <property type="match status" value="1"/>
</dbReference>
<organism evidence="2 3">
    <name type="scientific">Bizionia paragorgiae</name>
    <dbReference type="NCBI Taxonomy" id="283786"/>
    <lineage>
        <taxon>Bacteria</taxon>
        <taxon>Pseudomonadati</taxon>
        <taxon>Bacteroidota</taxon>
        <taxon>Flavobacteriia</taxon>
        <taxon>Flavobacteriales</taxon>
        <taxon>Flavobacteriaceae</taxon>
        <taxon>Bizionia</taxon>
    </lineage>
</organism>
<dbReference type="InterPro" id="IPR011256">
    <property type="entry name" value="Reg_factor_effector_dom_sf"/>
</dbReference>
<dbReference type="SUPFAM" id="SSF55136">
    <property type="entry name" value="Probable bacterial effector-binding domain"/>
    <property type="match status" value="1"/>
</dbReference>
<evidence type="ECO:0000313" key="2">
    <source>
        <dbReference type="EMBL" id="SEA56583.1"/>
    </source>
</evidence>
<dbReference type="InterPro" id="IPR029441">
    <property type="entry name" value="Cass2"/>
</dbReference>
<gene>
    <name evidence="2" type="ORF">SAMN04487990_11860</name>
</gene>
<name>A0A1H4C8D0_BIZPA</name>
<evidence type="ECO:0000259" key="1">
    <source>
        <dbReference type="SMART" id="SM00871"/>
    </source>
</evidence>
<dbReference type="InterPro" id="IPR010499">
    <property type="entry name" value="AraC_E-bd"/>
</dbReference>
<dbReference type="RefSeq" id="WP_092135903.1">
    <property type="nucleotide sequence ID" value="NZ_FNQK01000018.1"/>
</dbReference>
<reference evidence="2 3" key="1">
    <citation type="submission" date="2016-10" db="EMBL/GenBank/DDBJ databases">
        <authorList>
            <person name="de Groot N.N."/>
        </authorList>
    </citation>
    <scope>NUCLEOTIDE SEQUENCE [LARGE SCALE GENOMIC DNA]</scope>
    <source>
        <strain evidence="2 3">DSM 23842</strain>
    </source>
</reference>
<dbReference type="Gene3D" id="3.20.80.10">
    <property type="entry name" value="Regulatory factor, effector binding domain"/>
    <property type="match status" value="1"/>
</dbReference>
<dbReference type="Proteomes" id="UP000198846">
    <property type="component" value="Unassembled WGS sequence"/>
</dbReference>
<protein>
    <submittedName>
        <fullName evidence="2">AraC family transcriptional regulator</fullName>
    </submittedName>
</protein>
<evidence type="ECO:0000313" key="3">
    <source>
        <dbReference type="Proteomes" id="UP000198846"/>
    </source>
</evidence>
<proteinExistence type="predicted"/>
<accession>A0A1H4C8D0</accession>
<feature type="domain" description="AraC effector-binding" evidence="1">
    <location>
        <begin position="3"/>
        <end position="159"/>
    </location>
</feature>
<dbReference type="Pfam" id="PF14526">
    <property type="entry name" value="Cass2"/>
    <property type="match status" value="1"/>
</dbReference>
<dbReference type="AlphaFoldDB" id="A0A1H4C8D0"/>
<sequence length="165" mass="18940">MNSVPKIESINSKQLVGLSCEMSLIENTTEALFSQFIPYKLRCALQNNATVFEVLLYDSTYFSAFKPEKTFVKWATIEANDCATVPSSFKSIQIPQGLYAVFSFRGRVADFPKYMQFIFTEWLPNSDYSIDHRPHFNVLDTAFKKGDSHTNEMVYIPITLKTKTF</sequence>
<dbReference type="STRING" id="283786.SAMN04487990_11860"/>
<dbReference type="EMBL" id="FNQK01000018">
    <property type="protein sequence ID" value="SEA56583.1"/>
    <property type="molecule type" value="Genomic_DNA"/>
</dbReference>
<dbReference type="OrthoDB" id="8560232at2"/>
<keyword evidence="3" id="KW-1185">Reference proteome</keyword>